<dbReference type="Gene3D" id="3.30.50.10">
    <property type="entry name" value="Erythroid Transcription Factor GATA-1, subunit A"/>
    <property type="match status" value="1"/>
</dbReference>
<feature type="non-terminal residue" evidence="10">
    <location>
        <position position="80"/>
    </location>
</feature>
<feature type="domain" description="Nuclear receptor" evidence="9">
    <location>
        <begin position="12"/>
        <end position="80"/>
    </location>
</feature>
<dbReference type="GO" id="GO:0005634">
    <property type="term" value="C:nucleus"/>
    <property type="evidence" value="ECO:0007669"/>
    <property type="project" value="TreeGrafter"/>
</dbReference>
<dbReference type="SUPFAM" id="SSF57716">
    <property type="entry name" value="Glucocorticoid receptor-like (DNA-binding domain)"/>
    <property type="match status" value="1"/>
</dbReference>
<dbReference type="GO" id="GO:0043565">
    <property type="term" value="F:sequence-specific DNA binding"/>
    <property type="evidence" value="ECO:0007669"/>
    <property type="project" value="InterPro"/>
</dbReference>
<dbReference type="EMBL" id="BTRK01000004">
    <property type="protein sequence ID" value="GMR46937.1"/>
    <property type="molecule type" value="Genomic_DNA"/>
</dbReference>
<protein>
    <recommendedName>
        <fullName evidence="9">Nuclear receptor domain-containing protein</fullName>
    </recommendedName>
</protein>
<name>A0AAN5CM32_9BILA</name>
<feature type="non-terminal residue" evidence="10">
    <location>
        <position position="1"/>
    </location>
</feature>
<reference evidence="11" key="1">
    <citation type="submission" date="2022-10" db="EMBL/GenBank/DDBJ databases">
        <title>Genome assembly of Pristionchus species.</title>
        <authorList>
            <person name="Yoshida K."/>
            <person name="Sommer R.J."/>
        </authorList>
    </citation>
    <scope>NUCLEOTIDE SEQUENCE [LARGE SCALE GENOMIC DNA]</scope>
    <source>
        <strain evidence="11">RS5460</strain>
    </source>
</reference>
<keyword evidence="4" id="KW-0805">Transcription regulation</keyword>
<keyword evidence="6" id="KW-0804">Transcription</keyword>
<evidence type="ECO:0000256" key="8">
    <source>
        <dbReference type="ARBA" id="ARBA00023242"/>
    </source>
</evidence>
<dbReference type="InterPro" id="IPR013088">
    <property type="entry name" value="Znf_NHR/GATA"/>
</dbReference>
<keyword evidence="3" id="KW-0862">Zinc</keyword>
<dbReference type="PANTHER" id="PTHR46011">
    <property type="entry name" value="NUCLEAR HORMONE RECEPTOR FAMILY MEMBER NHR-86-RELATED"/>
    <property type="match status" value="1"/>
</dbReference>
<evidence type="ECO:0000256" key="4">
    <source>
        <dbReference type="ARBA" id="ARBA00023015"/>
    </source>
</evidence>
<dbReference type="Pfam" id="PF00105">
    <property type="entry name" value="zf-C4"/>
    <property type="match status" value="1"/>
</dbReference>
<sequence>AMPPLGSSKKSARACLVCCSSTSASRMGLDVCRACSVFYKRSADNRPKICRSGTNGCLPGKGLNCKKCRLRLLELAIKKS</sequence>
<dbReference type="GO" id="GO:0003700">
    <property type="term" value="F:DNA-binding transcription factor activity"/>
    <property type="evidence" value="ECO:0007669"/>
    <property type="project" value="InterPro"/>
</dbReference>
<evidence type="ECO:0000313" key="11">
    <source>
        <dbReference type="Proteomes" id="UP001328107"/>
    </source>
</evidence>
<keyword evidence="7" id="KW-0675">Receptor</keyword>
<dbReference type="SMART" id="SM00399">
    <property type="entry name" value="ZnF_C4"/>
    <property type="match status" value="1"/>
</dbReference>
<keyword evidence="8" id="KW-0539">Nucleus</keyword>
<gene>
    <name evidence="10" type="ORF">PMAYCL1PPCAC_17132</name>
</gene>
<evidence type="ECO:0000256" key="6">
    <source>
        <dbReference type="ARBA" id="ARBA00023163"/>
    </source>
</evidence>
<dbReference type="AlphaFoldDB" id="A0AAN5CM32"/>
<dbReference type="Proteomes" id="UP001328107">
    <property type="component" value="Unassembled WGS sequence"/>
</dbReference>
<evidence type="ECO:0000259" key="9">
    <source>
        <dbReference type="SMART" id="SM00399"/>
    </source>
</evidence>
<keyword evidence="5" id="KW-0238">DNA-binding</keyword>
<organism evidence="10 11">
    <name type="scientific">Pristionchus mayeri</name>
    <dbReference type="NCBI Taxonomy" id="1317129"/>
    <lineage>
        <taxon>Eukaryota</taxon>
        <taxon>Metazoa</taxon>
        <taxon>Ecdysozoa</taxon>
        <taxon>Nematoda</taxon>
        <taxon>Chromadorea</taxon>
        <taxon>Rhabditida</taxon>
        <taxon>Rhabditina</taxon>
        <taxon>Diplogasteromorpha</taxon>
        <taxon>Diplogasteroidea</taxon>
        <taxon>Neodiplogasteridae</taxon>
        <taxon>Pristionchus</taxon>
    </lineage>
</organism>
<keyword evidence="2" id="KW-0863">Zinc-finger</keyword>
<evidence type="ECO:0000256" key="5">
    <source>
        <dbReference type="ARBA" id="ARBA00023125"/>
    </source>
</evidence>
<accession>A0AAN5CM32</accession>
<evidence type="ECO:0000256" key="2">
    <source>
        <dbReference type="ARBA" id="ARBA00022771"/>
    </source>
</evidence>
<evidence type="ECO:0000256" key="1">
    <source>
        <dbReference type="ARBA" id="ARBA00022723"/>
    </source>
</evidence>
<comment type="caution">
    <text evidence="10">The sequence shown here is derived from an EMBL/GenBank/DDBJ whole genome shotgun (WGS) entry which is preliminary data.</text>
</comment>
<dbReference type="PANTHER" id="PTHR46011:SF6">
    <property type="entry name" value="HIGH ZINC ACTIVATED NUCLEAR RECEPTOR PROTEIN"/>
    <property type="match status" value="1"/>
</dbReference>
<proteinExistence type="predicted"/>
<keyword evidence="11" id="KW-1185">Reference proteome</keyword>
<dbReference type="InterPro" id="IPR001628">
    <property type="entry name" value="Znf_hrmn_rcpt"/>
</dbReference>
<evidence type="ECO:0000313" key="10">
    <source>
        <dbReference type="EMBL" id="GMR46937.1"/>
    </source>
</evidence>
<evidence type="ECO:0000256" key="3">
    <source>
        <dbReference type="ARBA" id="ARBA00022833"/>
    </source>
</evidence>
<dbReference type="GO" id="GO:0008270">
    <property type="term" value="F:zinc ion binding"/>
    <property type="evidence" value="ECO:0007669"/>
    <property type="project" value="UniProtKB-KW"/>
</dbReference>
<keyword evidence="1" id="KW-0479">Metal-binding</keyword>
<evidence type="ECO:0000256" key="7">
    <source>
        <dbReference type="ARBA" id="ARBA00023170"/>
    </source>
</evidence>